<gene>
    <name evidence="1" type="ORF">XNOV1_A015340</name>
</gene>
<proteinExistence type="predicted"/>
<name>A0AAV1FF70_XYRNO</name>
<sequence>MGCDSESSEIIQPGFEDNVVPPDCESPASSTLLSHFEPCCWGCCQVISDIHQLLWSATATLHSVQLLSSPLVHSHRAVKNFTLKTLLTTRWESRVEAIKAVRYQLPKIVKALIVLKEYAMEKRDAEVVLTAGSICQETQRWPFVVSTVVWCNVLFQINKASKTLQSQKVSIETVRKEIRAVTEFPQEFWEDGFKAAKTEARKIAERLEVEMSSPEVRQRRTTQQFEYEGRGQTHKREFFLPFIDTALNTLKETFSVMETYCELYRFLYSTDIMRNTEGGKLDECCHRLEQRMDDIDAEDLKLEQEVRKLVNIDLLIARFDEAKDRKIRF</sequence>
<dbReference type="Proteomes" id="UP001178508">
    <property type="component" value="Chromosome 7"/>
</dbReference>
<dbReference type="PANTHER" id="PTHR46289">
    <property type="entry name" value="52 KDA REPRESSOR OF THE INHIBITOR OF THE PROTEIN KINASE-LIKE PROTEIN-RELATED"/>
    <property type="match status" value="1"/>
</dbReference>
<keyword evidence="2" id="KW-1185">Reference proteome</keyword>
<reference evidence="1" key="1">
    <citation type="submission" date="2023-08" db="EMBL/GenBank/DDBJ databases">
        <authorList>
            <person name="Alioto T."/>
            <person name="Alioto T."/>
            <person name="Gomez Garrido J."/>
        </authorList>
    </citation>
    <scope>NUCLEOTIDE SEQUENCE</scope>
</reference>
<dbReference type="EMBL" id="OY660870">
    <property type="protein sequence ID" value="CAJ1059665.1"/>
    <property type="molecule type" value="Genomic_DNA"/>
</dbReference>
<dbReference type="PANTHER" id="PTHR46289:SF17">
    <property type="entry name" value="HAT C-TERMINAL DIMERISATION DOMAIN-CONTAINING PROTEIN"/>
    <property type="match status" value="1"/>
</dbReference>
<organism evidence="1 2">
    <name type="scientific">Xyrichtys novacula</name>
    <name type="common">Pearly razorfish</name>
    <name type="synonym">Hemipteronotus novacula</name>
    <dbReference type="NCBI Taxonomy" id="13765"/>
    <lineage>
        <taxon>Eukaryota</taxon>
        <taxon>Metazoa</taxon>
        <taxon>Chordata</taxon>
        <taxon>Craniata</taxon>
        <taxon>Vertebrata</taxon>
        <taxon>Euteleostomi</taxon>
        <taxon>Actinopterygii</taxon>
        <taxon>Neopterygii</taxon>
        <taxon>Teleostei</taxon>
        <taxon>Neoteleostei</taxon>
        <taxon>Acanthomorphata</taxon>
        <taxon>Eupercaria</taxon>
        <taxon>Labriformes</taxon>
        <taxon>Labridae</taxon>
        <taxon>Xyrichtys</taxon>
    </lineage>
</organism>
<accession>A0AAV1FF70</accession>
<dbReference type="InterPro" id="IPR052958">
    <property type="entry name" value="IFN-induced_PKR_regulator"/>
</dbReference>
<evidence type="ECO:0000313" key="2">
    <source>
        <dbReference type="Proteomes" id="UP001178508"/>
    </source>
</evidence>
<protein>
    <submittedName>
        <fullName evidence="1">Zinc finger MYM-type protein 1-like</fullName>
    </submittedName>
</protein>
<evidence type="ECO:0000313" key="1">
    <source>
        <dbReference type="EMBL" id="CAJ1059665.1"/>
    </source>
</evidence>
<dbReference type="AlphaFoldDB" id="A0AAV1FF70"/>